<evidence type="ECO:0000313" key="3">
    <source>
        <dbReference type="EMBL" id="GGK77377.1"/>
    </source>
</evidence>
<reference evidence="3" key="2">
    <citation type="submission" date="2020-09" db="EMBL/GenBank/DDBJ databases">
        <authorList>
            <person name="Sun Q."/>
            <person name="Ohkuma M."/>
        </authorList>
    </citation>
    <scope>NUCLEOTIDE SEQUENCE</scope>
    <source>
        <strain evidence="3">JCM 13064</strain>
    </source>
</reference>
<proteinExistence type="predicted"/>
<organism evidence="3 4">
    <name type="scientific">Sphaerisporangium melleum</name>
    <dbReference type="NCBI Taxonomy" id="321316"/>
    <lineage>
        <taxon>Bacteria</taxon>
        <taxon>Bacillati</taxon>
        <taxon>Actinomycetota</taxon>
        <taxon>Actinomycetes</taxon>
        <taxon>Streptosporangiales</taxon>
        <taxon>Streptosporangiaceae</taxon>
        <taxon>Sphaerisporangium</taxon>
    </lineage>
</organism>
<accession>A0A917QZK7</accession>
<keyword evidence="2" id="KW-1133">Transmembrane helix</keyword>
<comment type="caution">
    <text evidence="3">The sequence shown here is derived from an EMBL/GenBank/DDBJ whole genome shotgun (WGS) entry which is preliminary data.</text>
</comment>
<dbReference type="AlphaFoldDB" id="A0A917QZK7"/>
<feature type="transmembrane region" description="Helical" evidence="2">
    <location>
        <begin position="38"/>
        <end position="57"/>
    </location>
</feature>
<protein>
    <submittedName>
        <fullName evidence="3">Uncharacterized protein</fullName>
    </submittedName>
</protein>
<evidence type="ECO:0000256" key="1">
    <source>
        <dbReference type="SAM" id="MobiDB-lite"/>
    </source>
</evidence>
<evidence type="ECO:0000313" key="4">
    <source>
        <dbReference type="Proteomes" id="UP000645217"/>
    </source>
</evidence>
<keyword evidence="4" id="KW-1185">Reference proteome</keyword>
<evidence type="ECO:0000256" key="2">
    <source>
        <dbReference type="SAM" id="Phobius"/>
    </source>
</evidence>
<keyword evidence="2" id="KW-0812">Transmembrane</keyword>
<gene>
    <name evidence="3" type="ORF">GCM10007964_20140</name>
</gene>
<name>A0A917QZK7_9ACTN</name>
<dbReference type="RefSeq" id="WP_189162697.1">
    <property type="nucleotide sequence ID" value="NZ_BMNT01000009.1"/>
</dbReference>
<dbReference type="EMBL" id="BMNT01000009">
    <property type="protein sequence ID" value="GGK77377.1"/>
    <property type="molecule type" value="Genomic_DNA"/>
</dbReference>
<reference evidence="3" key="1">
    <citation type="journal article" date="2014" name="Int. J. Syst. Evol. Microbiol.">
        <title>Complete genome sequence of Corynebacterium casei LMG S-19264T (=DSM 44701T), isolated from a smear-ripened cheese.</title>
        <authorList>
            <consortium name="US DOE Joint Genome Institute (JGI-PGF)"/>
            <person name="Walter F."/>
            <person name="Albersmeier A."/>
            <person name="Kalinowski J."/>
            <person name="Ruckert C."/>
        </authorList>
    </citation>
    <scope>NUCLEOTIDE SEQUENCE</scope>
    <source>
        <strain evidence="3">JCM 13064</strain>
    </source>
</reference>
<keyword evidence="2" id="KW-0472">Membrane</keyword>
<dbReference type="Proteomes" id="UP000645217">
    <property type="component" value="Unassembled WGS sequence"/>
</dbReference>
<feature type="region of interest" description="Disordered" evidence="1">
    <location>
        <begin position="250"/>
        <end position="274"/>
    </location>
</feature>
<sequence>MTFTEEDLRAALSEGVRADHPDVPGIVRRGRRIRRRRTAGVALAVTAVAVAAVLLAGPGANLATLDQGPVTQATHATIAPPGGLPPRNEVDAPLIKTAVFDTMVTGATITFRPVSPFTSLTVVCADPRAWVAVTSPNGGAGLTRCSPGGFTTMFDRLSIVDDWLTRPQRMHVWVFPADTPIAEGRRGRAGSSYDGCVVADESTGRCDGEYLPAVLLKPGYLEKLAAELGPRPGRWAIGIYDRADLDAPAFPTPTTTVTPSVRKGTERSTPGTRP</sequence>